<feature type="repeat" description="TNFR-Cys" evidence="6">
    <location>
        <begin position="167"/>
        <end position="208"/>
    </location>
</feature>
<evidence type="ECO:0000256" key="6">
    <source>
        <dbReference type="PROSITE-ProRule" id="PRU00206"/>
    </source>
</evidence>
<dbReference type="PROSITE" id="PS00652">
    <property type="entry name" value="TNFR_NGFR_1"/>
    <property type="match status" value="1"/>
</dbReference>
<reference evidence="9" key="1">
    <citation type="submission" date="2023-07" db="EMBL/GenBank/DDBJ databases">
        <authorList>
            <person name="Stuckert A."/>
        </authorList>
    </citation>
    <scope>NUCLEOTIDE SEQUENCE</scope>
</reference>
<keyword evidence="2" id="KW-0732">Signal</keyword>
<feature type="disulfide bond" evidence="6">
    <location>
        <begin position="148"/>
        <end position="166"/>
    </location>
</feature>
<dbReference type="InterPro" id="IPR000488">
    <property type="entry name" value="Death_dom"/>
</dbReference>
<name>A0ABN9MHM0_9NEOB</name>
<keyword evidence="10" id="KW-1185">Reference proteome</keyword>
<feature type="domain" description="TNFR-Cys" evidence="8">
    <location>
        <begin position="125"/>
        <end position="166"/>
    </location>
</feature>
<dbReference type="Pfam" id="PF00020">
    <property type="entry name" value="TNFR_c6"/>
    <property type="match status" value="2"/>
</dbReference>
<feature type="domain" description="TNFR-Cys" evidence="8">
    <location>
        <begin position="167"/>
        <end position="208"/>
    </location>
</feature>
<feature type="disulfide bond" evidence="6">
    <location>
        <begin position="190"/>
        <end position="208"/>
    </location>
</feature>
<keyword evidence="7" id="KW-1133">Transmembrane helix</keyword>
<feature type="disulfide bond" evidence="6">
    <location>
        <begin position="168"/>
        <end position="183"/>
    </location>
</feature>
<feature type="disulfide bond" evidence="6">
    <location>
        <begin position="145"/>
        <end position="158"/>
    </location>
</feature>
<protein>
    <recommendedName>
        <fullName evidence="8">TNFR-Cys domain-containing protein</fullName>
    </recommendedName>
</protein>
<dbReference type="PANTHER" id="PTHR46874:SF2">
    <property type="entry name" value="TUMOR NECROSIS FACTOR RECEPTOR SUPERFAMILY MEMBER 10A ISOFORM X1"/>
    <property type="match status" value="1"/>
</dbReference>
<keyword evidence="7" id="KW-0472">Membrane</keyword>
<dbReference type="PROSITE" id="PS50050">
    <property type="entry name" value="TNFR_NGFR_2"/>
    <property type="match status" value="2"/>
</dbReference>
<keyword evidence="3" id="KW-0677">Repeat</keyword>
<gene>
    <name evidence="9" type="ORF">RIMI_LOCUS18574393</name>
</gene>
<evidence type="ECO:0000259" key="8">
    <source>
        <dbReference type="PROSITE" id="PS50050"/>
    </source>
</evidence>
<dbReference type="InterPro" id="IPR011029">
    <property type="entry name" value="DEATH-like_dom_sf"/>
</dbReference>
<feature type="repeat" description="TNFR-Cys" evidence="6">
    <location>
        <begin position="125"/>
        <end position="166"/>
    </location>
</feature>
<evidence type="ECO:0000256" key="7">
    <source>
        <dbReference type="SAM" id="Phobius"/>
    </source>
</evidence>
<evidence type="ECO:0000256" key="2">
    <source>
        <dbReference type="ARBA" id="ARBA00022729"/>
    </source>
</evidence>
<dbReference type="EMBL" id="CAUEEQ010057032">
    <property type="protein sequence ID" value="CAJ0963162.1"/>
    <property type="molecule type" value="Genomic_DNA"/>
</dbReference>
<organism evidence="9 10">
    <name type="scientific">Ranitomeya imitator</name>
    <name type="common">mimic poison frog</name>
    <dbReference type="NCBI Taxonomy" id="111125"/>
    <lineage>
        <taxon>Eukaryota</taxon>
        <taxon>Metazoa</taxon>
        <taxon>Chordata</taxon>
        <taxon>Craniata</taxon>
        <taxon>Vertebrata</taxon>
        <taxon>Euteleostomi</taxon>
        <taxon>Amphibia</taxon>
        <taxon>Batrachia</taxon>
        <taxon>Anura</taxon>
        <taxon>Neobatrachia</taxon>
        <taxon>Hyloidea</taxon>
        <taxon>Dendrobatidae</taxon>
        <taxon>Dendrobatinae</taxon>
        <taxon>Ranitomeya</taxon>
    </lineage>
</organism>
<dbReference type="SMART" id="SM00208">
    <property type="entry name" value="TNFR"/>
    <property type="match status" value="2"/>
</dbReference>
<dbReference type="SUPFAM" id="SSF57586">
    <property type="entry name" value="TNF receptor-like"/>
    <property type="match status" value="2"/>
</dbReference>
<keyword evidence="4 6" id="KW-1015">Disulfide bond</keyword>
<feature type="transmembrane region" description="Helical" evidence="7">
    <location>
        <begin position="217"/>
        <end position="240"/>
    </location>
</feature>
<dbReference type="InterPro" id="IPR001368">
    <property type="entry name" value="TNFR/NGFR_Cys_rich_reg"/>
</dbReference>
<evidence type="ECO:0000313" key="10">
    <source>
        <dbReference type="Proteomes" id="UP001176940"/>
    </source>
</evidence>
<evidence type="ECO:0000313" key="9">
    <source>
        <dbReference type="EMBL" id="CAJ0963162.1"/>
    </source>
</evidence>
<keyword evidence="7" id="KW-0812">Transmembrane</keyword>
<evidence type="ECO:0000256" key="4">
    <source>
        <dbReference type="ARBA" id="ARBA00023157"/>
    </source>
</evidence>
<evidence type="ECO:0000256" key="3">
    <source>
        <dbReference type="ARBA" id="ARBA00022737"/>
    </source>
</evidence>
<keyword evidence="5" id="KW-0325">Glycoprotein</keyword>
<proteinExistence type="predicted"/>
<comment type="caution">
    <text evidence="9">The sequence shown here is derived from an EMBL/GenBank/DDBJ whole genome shotgun (WGS) entry which is preliminary data.</text>
</comment>
<feature type="transmembrane region" description="Helical" evidence="7">
    <location>
        <begin position="247"/>
        <end position="270"/>
    </location>
</feature>
<keyword evidence="1" id="KW-0053">Apoptosis</keyword>
<dbReference type="Pfam" id="PF00531">
    <property type="entry name" value="Death"/>
    <property type="match status" value="1"/>
</dbReference>
<accession>A0ABN9MHM0</accession>
<dbReference type="PANTHER" id="PTHR46874">
    <property type="entry name" value="TUMOR NECROSIS FACTOR RECEPTOR SUPERFAMILY MEMBER 6"/>
    <property type="match status" value="1"/>
</dbReference>
<dbReference type="SUPFAM" id="SSF47986">
    <property type="entry name" value="DEATH domain"/>
    <property type="match status" value="1"/>
</dbReference>
<dbReference type="Gene3D" id="2.10.50.10">
    <property type="entry name" value="Tumor Necrosis Factor Receptor, subunit A, domain 2"/>
    <property type="match status" value="2"/>
</dbReference>
<evidence type="ECO:0000256" key="1">
    <source>
        <dbReference type="ARBA" id="ARBA00022703"/>
    </source>
</evidence>
<dbReference type="Proteomes" id="UP001176940">
    <property type="component" value="Unassembled WGS sequence"/>
</dbReference>
<sequence>MFTLVTSEDIAESMSHTPIQRCLRGVQRRNKVLDFLSRPATAQQGPDRCCLSHWTLARTLQRHGSLAISSSVTVNSVGCKPQIAQAPLRNGSYYMNGKIVCLKCPAGYFVKKDCVISYTQGICKMCNPGENYSAHETGLNSCLTCTKCRADQEEISYCNITKNTVCRCRKGTYCPTNSTSTQCLPCRSSCPEKQVLQQTCNSTSDIVCVPVTPDPTVYYILVSFGILVPAVIIGICAWFFCRKSGDVIAISLVSPEIIPIPIHVFFSGLIRIRKDNDPKHTFRLCKGYLTKKESDGVLRQMTWPPQSPDMNQSRWFVVFTKCLRHKADSEEDAKEQFLQQENKLYMTNYLTKDEVIASTFSIFVALVPSRVFKKFVLELGLTKNEINLIKQDIRATEEQHYAMLSQLHRNQKFDVNIWLRKLAFIKLDNVAQEICTRLIEDELFERSI</sequence>
<comment type="caution">
    <text evidence="6">Lacks conserved residue(s) required for the propagation of feature annotation.</text>
</comment>
<evidence type="ECO:0000256" key="5">
    <source>
        <dbReference type="ARBA" id="ARBA00023180"/>
    </source>
</evidence>
<dbReference type="Gene3D" id="1.10.533.10">
    <property type="entry name" value="Death Domain, Fas"/>
    <property type="match status" value="1"/>
</dbReference>